<evidence type="ECO:0000313" key="3">
    <source>
        <dbReference type="Proteomes" id="UP000602381"/>
    </source>
</evidence>
<dbReference type="PANTHER" id="PTHR33221">
    <property type="entry name" value="WINGED HELIX-TURN-HELIX TRANSCRIPTIONAL REGULATOR, RRF2 FAMILY"/>
    <property type="match status" value="1"/>
</dbReference>
<dbReference type="Pfam" id="PF02082">
    <property type="entry name" value="Rrf2"/>
    <property type="match status" value="1"/>
</dbReference>
<dbReference type="Gene3D" id="1.10.10.10">
    <property type="entry name" value="Winged helix-like DNA-binding domain superfamily/Winged helix DNA-binding domain"/>
    <property type="match status" value="1"/>
</dbReference>
<dbReference type="SUPFAM" id="SSF46785">
    <property type="entry name" value="Winged helix' DNA-binding domain"/>
    <property type="match status" value="1"/>
</dbReference>
<dbReference type="PROSITE" id="PS01332">
    <property type="entry name" value="HTH_RRF2_1"/>
    <property type="match status" value="1"/>
</dbReference>
<dbReference type="InterPro" id="IPR036390">
    <property type="entry name" value="WH_DNA-bd_sf"/>
</dbReference>
<gene>
    <name evidence="2" type="ORF">GCM10007972_04950</name>
</gene>
<dbReference type="InterPro" id="IPR030489">
    <property type="entry name" value="TR_Rrf2-type_CS"/>
</dbReference>
<proteinExistence type="predicted"/>
<dbReference type="EMBL" id="BMOV01000002">
    <property type="protein sequence ID" value="GGO06521.1"/>
    <property type="molecule type" value="Genomic_DNA"/>
</dbReference>
<evidence type="ECO:0000313" key="2">
    <source>
        <dbReference type="EMBL" id="GGO06521.1"/>
    </source>
</evidence>
<reference evidence="3" key="1">
    <citation type="journal article" date="2019" name="Int. J. Syst. Evol. Microbiol.">
        <title>The Global Catalogue of Microorganisms (GCM) 10K type strain sequencing project: providing services to taxonomists for standard genome sequencing and annotation.</title>
        <authorList>
            <consortium name="The Broad Institute Genomics Platform"/>
            <consortium name="The Broad Institute Genome Sequencing Center for Infectious Disease"/>
            <person name="Wu L."/>
            <person name="Ma J."/>
        </authorList>
    </citation>
    <scope>NUCLEOTIDE SEQUENCE [LARGE SCALE GENOMIC DNA]</scope>
    <source>
        <strain evidence="3">JCM 17843</strain>
    </source>
</reference>
<keyword evidence="1" id="KW-0238">DNA-binding</keyword>
<sequence length="141" mass="15630">MQLTTFTDFGMRSLMYLASSPEKKCSVREIADHYSISRNHLVKVVHKLAQLGYILSTKGKGGGIALAPHSIELKLGDIVQSLEPSMDLVECFDASTNSCKITESCQLKHYLFEANNAFIQTLNKYTLADAVQNKLEIGFKA</sequence>
<accession>A0ABQ2L8L8</accession>
<dbReference type="PROSITE" id="PS51197">
    <property type="entry name" value="HTH_RRF2_2"/>
    <property type="match status" value="1"/>
</dbReference>
<comment type="caution">
    <text evidence="2">The sequence shown here is derived from an EMBL/GenBank/DDBJ whole genome shotgun (WGS) entry which is preliminary data.</text>
</comment>
<dbReference type="PANTHER" id="PTHR33221:SF4">
    <property type="entry name" value="HTH-TYPE TRANSCRIPTIONAL REPRESSOR NSRR"/>
    <property type="match status" value="1"/>
</dbReference>
<dbReference type="RefSeq" id="WP_150004122.1">
    <property type="nucleotide sequence ID" value="NZ_BMOV01000002.1"/>
</dbReference>
<organism evidence="2 3">
    <name type="scientific">Iodidimonas muriae</name>
    <dbReference type="NCBI Taxonomy" id="261467"/>
    <lineage>
        <taxon>Bacteria</taxon>
        <taxon>Pseudomonadati</taxon>
        <taxon>Pseudomonadota</taxon>
        <taxon>Alphaproteobacteria</taxon>
        <taxon>Iodidimonadales</taxon>
        <taxon>Iodidimonadaceae</taxon>
        <taxon>Iodidimonas</taxon>
    </lineage>
</organism>
<dbReference type="InterPro" id="IPR000944">
    <property type="entry name" value="Tscrpt_reg_Rrf2"/>
</dbReference>
<evidence type="ECO:0000256" key="1">
    <source>
        <dbReference type="ARBA" id="ARBA00023125"/>
    </source>
</evidence>
<keyword evidence="3" id="KW-1185">Reference proteome</keyword>
<protein>
    <submittedName>
        <fullName evidence="2">Rrf2 family transcriptional regulator</fullName>
    </submittedName>
</protein>
<dbReference type="NCBIfam" id="TIGR00738">
    <property type="entry name" value="rrf2_super"/>
    <property type="match status" value="1"/>
</dbReference>
<name>A0ABQ2L8L8_9PROT</name>
<dbReference type="Proteomes" id="UP000602381">
    <property type="component" value="Unassembled WGS sequence"/>
</dbReference>
<dbReference type="InterPro" id="IPR036388">
    <property type="entry name" value="WH-like_DNA-bd_sf"/>
</dbReference>